<name>A0A2U2MX84_9GAMM</name>
<reference evidence="2 3" key="1">
    <citation type="submission" date="2018-05" db="EMBL/GenBank/DDBJ databases">
        <title>Spiribacter halobius sp. nov., a moderately halophilic bacterium isolated from marine solar saltern.</title>
        <authorList>
            <person name="Zheng W.-S."/>
            <person name="Lu D.-C."/>
            <person name="Du Z.-J."/>
        </authorList>
    </citation>
    <scope>NUCLEOTIDE SEQUENCE [LARGE SCALE GENOMIC DNA]</scope>
    <source>
        <strain evidence="2 3">E85</strain>
    </source>
</reference>
<dbReference type="Pfam" id="PF09722">
    <property type="entry name" value="Xre_MbcA_ParS_C"/>
    <property type="match status" value="1"/>
</dbReference>
<sequence length="150" mass="16419">MKMESQSELGAELAYYLGDLESRELVALQWGDWAALHRLTEQGVAARHAARMRSRVSASVFDRCVMPRTTLQSKAPSARLSTLQSERAVRVAHIYALATRAFGDRDRGSAWLQRANAALDGNAPSDLLTNEAGARCIEQLLGRLEHGVAA</sequence>
<accession>A0A2U2MX84</accession>
<gene>
    <name evidence="2" type="ORF">DEM34_16365</name>
</gene>
<feature type="domain" description="Antitoxin Xre/MbcA/ParS-like toxin-binding" evidence="1">
    <location>
        <begin position="98"/>
        <end position="147"/>
    </location>
</feature>
<comment type="caution">
    <text evidence="2">The sequence shown here is derived from an EMBL/GenBank/DDBJ whole genome shotgun (WGS) entry which is preliminary data.</text>
</comment>
<dbReference type="EMBL" id="QFFI01000034">
    <property type="protein sequence ID" value="PWG61471.1"/>
    <property type="molecule type" value="Genomic_DNA"/>
</dbReference>
<organism evidence="2 3">
    <name type="scientific">Sediminicurvatus halobius</name>
    <dbReference type="NCBI Taxonomy" id="2182432"/>
    <lineage>
        <taxon>Bacteria</taxon>
        <taxon>Pseudomonadati</taxon>
        <taxon>Pseudomonadota</taxon>
        <taxon>Gammaproteobacteria</taxon>
        <taxon>Chromatiales</taxon>
        <taxon>Ectothiorhodospiraceae</taxon>
        <taxon>Sediminicurvatus</taxon>
    </lineage>
</organism>
<evidence type="ECO:0000313" key="3">
    <source>
        <dbReference type="Proteomes" id="UP000245474"/>
    </source>
</evidence>
<dbReference type="InterPro" id="IPR024467">
    <property type="entry name" value="Xre/MbcA/ParS-like_toxin-bd"/>
</dbReference>
<evidence type="ECO:0000259" key="1">
    <source>
        <dbReference type="Pfam" id="PF09722"/>
    </source>
</evidence>
<dbReference type="InterPro" id="IPR011979">
    <property type="entry name" value="Antitox_Xre"/>
</dbReference>
<protein>
    <submittedName>
        <fullName evidence="2">Toxin-antitoxin system antitoxin component family protein</fullName>
    </submittedName>
</protein>
<dbReference type="AlphaFoldDB" id="A0A2U2MX84"/>
<dbReference type="Proteomes" id="UP000245474">
    <property type="component" value="Unassembled WGS sequence"/>
</dbReference>
<dbReference type="NCBIfam" id="TIGR02293">
    <property type="entry name" value="TAS_TIGR02293"/>
    <property type="match status" value="1"/>
</dbReference>
<evidence type="ECO:0000313" key="2">
    <source>
        <dbReference type="EMBL" id="PWG61471.1"/>
    </source>
</evidence>
<proteinExistence type="predicted"/>
<keyword evidence="3" id="KW-1185">Reference proteome</keyword>